<dbReference type="Gene3D" id="1.10.260.40">
    <property type="entry name" value="lambda repressor-like DNA-binding domains"/>
    <property type="match status" value="1"/>
</dbReference>
<dbReference type="Proteomes" id="UP001295420">
    <property type="component" value="Unassembled WGS sequence"/>
</dbReference>
<dbReference type="EMBL" id="CAKMTQ010000001">
    <property type="protein sequence ID" value="CAH1520734.1"/>
    <property type="molecule type" value="Genomic_DNA"/>
</dbReference>
<dbReference type="InterPro" id="IPR010982">
    <property type="entry name" value="Lambda_DNA-bd_dom_sf"/>
</dbReference>
<gene>
    <name evidence="1" type="ORF">THF1D04_10387</name>
</gene>
<accession>A0AAU9PXY5</accession>
<dbReference type="SUPFAM" id="SSF47413">
    <property type="entry name" value="lambda repressor-like DNA-binding domains"/>
    <property type="match status" value="1"/>
</dbReference>
<comment type="caution">
    <text evidence="1">The sequence shown here is derived from an EMBL/GenBank/DDBJ whole genome shotgun (WGS) entry which is preliminary data.</text>
</comment>
<name>A0AAU9PXY5_9VIBR</name>
<evidence type="ECO:0000313" key="1">
    <source>
        <dbReference type="EMBL" id="CAH1520734.1"/>
    </source>
</evidence>
<organism evidence="1 2">
    <name type="scientific">Vibrio owensii</name>
    <dbReference type="NCBI Taxonomy" id="696485"/>
    <lineage>
        <taxon>Bacteria</taxon>
        <taxon>Pseudomonadati</taxon>
        <taxon>Pseudomonadota</taxon>
        <taxon>Gammaproteobacteria</taxon>
        <taxon>Vibrionales</taxon>
        <taxon>Vibrionaceae</taxon>
        <taxon>Vibrio</taxon>
    </lineage>
</organism>
<dbReference type="CDD" id="cd00093">
    <property type="entry name" value="HTH_XRE"/>
    <property type="match status" value="1"/>
</dbReference>
<evidence type="ECO:0000313" key="2">
    <source>
        <dbReference type="Proteomes" id="UP001295420"/>
    </source>
</evidence>
<sequence length="342" mass="39267">MGESKVFGSYLKAIRTTLGLTQEQASIRLNLLGGDLANIDCVTFSRWERGITQPSLSRRVRVLRAFENNLLPYLCSLGLDSSLKDEVEQFELSLKQRYQDAMSIISGIDYNTPCPVEHNNIEEEELSQSNEQEFIHSLNNFHNQLKSLNIKHNLATIDLVEYQKDGRAIAYKYLSRRELVGHNIGMFFTEPTLENEIDRVKKNRLPIDVIDLRLTKPLKDKGVYSYYAISQHSKNERVFRRQLHTEFTFLAQNAHIHHYYASVTLKSSVDVMLKMGFSVAAYEGENPVGAIKVGSKRYTRAIMYIETSELFTQPEFLYLLTCCGVCTHRQCDTCTEHPDCIC</sequence>
<dbReference type="InterPro" id="IPR001387">
    <property type="entry name" value="Cro/C1-type_HTH"/>
</dbReference>
<reference evidence="1" key="1">
    <citation type="submission" date="2022-01" db="EMBL/GenBank/DDBJ databases">
        <authorList>
            <person name="Lagorce A."/>
        </authorList>
    </citation>
    <scope>NUCLEOTIDE SEQUENCE</scope>
    <source>
        <strain evidence="1">Th15_F1_D04</strain>
    </source>
</reference>
<proteinExistence type="predicted"/>
<evidence type="ECO:0008006" key="3">
    <source>
        <dbReference type="Google" id="ProtNLM"/>
    </source>
</evidence>
<protein>
    <recommendedName>
        <fullName evidence="3">XRE family transcriptional regulator</fullName>
    </recommendedName>
</protein>
<dbReference type="GO" id="GO:0003677">
    <property type="term" value="F:DNA binding"/>
    <property type="evidence" value="ECO:0007669"/>
    <property type="project" value="InterPro"/>
</dbReference>
<dbReference type="AlphaFoldDB" id="A0AAU9PXY5"/>